<organism evidence="1 2">
    <name type="scientific">Rhynchophorus ferrugineus</name>
    <name type="common">Red palm weevil</name>
    <name type="synonym">Curculio ferrugineus</name>
    <dbReference type="NCBI Taxonomy" id="354439"/>
    <lineage>
        <taxon>Eukaryota</taxon>
        <taxon>Metazoa</taxon>
        <taxon>Ecdysozoa</taxon>
        <taxon>Arthropoda</taxon>
        <taxon>Hexapoda</taxon>
        <taxon>Insecta</taxon>
        <taxon>Pterygota</taxon>
        <taxon>Neoptera</taxon>
        <taxon>Endopterygota</taxon>
        <taxon>Coleoptera</taxon>
        <taxon>Polyphaga</taxon>
        <taxon>Cucujiformia</taxon>
        <taxon>Curculionidae</taxon>
        <taxon>Dryophthorinae</taxon>
        <taxon>Rhynchophorus</taxon>
    </lineage>
</organism>
<dbReference type="Proteomes" id="UP000625711">
    <property type="component" value="Unassembled WGS sequence"/>
</dbReference>
<dbReference type="AlphaFoldDB" id="A0A834HVJ1"/>
<comment type="caution">
    <text evidence="1">The sequence shown here is derived from an EMBL/GenBank/DDBJ whole genome shotgun (WGS) entry which is preliminary data.</text>
</comment>
<protein>
    <submittedName>
        <fullName evidence="1">Uncharacterized protein</fullName>
    </submittedName>
</protein>
<gene>
    <name evidence="1" type="ORF">GWI33_018891</name>
</gene>
<evidence type="ECO:0000313" key="2">
    <source>
        <dbReference type="Proteomes" id="UP000625711"/>
    </source>
</evidence>
<proteinExistence type="predicted"/>
<evidence type="ECO:0000313" key="1">
    <source>
        <dbReference type="EMBL" id="KAF7267949.1"/>
    </source>
</evidence>
<reference evidence="1" key="1">
    <citation type="submission" date="2020-08" db="EMBL/GenBank/DDBJ databases">
        <title>Genome sequencing and assembly of the red palm weevil Rhynchophorus ferrugineus.</title>
        <authorList>
            <person name="Dias G.B."/>
            <person name="Bergman C.M."/>
            <person name="Manee M."/>
        </authorList>
    </citation>
    <scope>NUCLEOTIDE SEQUENCE</scope>
    <source>
        <strain evidence="1">AA-2017</strain>
        <tissue evidence="1">Whole larva</tissue>
    </source>
</reference>
<dbReference type="OrthoDB" id="2441647at2759"/>
<dbReference type="EMBL" id="JAACXV010014364">
    <property type="protein sequence ID" value="KAF7267949.1"/>
    <property type="molecule type" value="Genomic_DNA"/>
</dbReference>
<sequence>MANSTPPALKQLIIASDPNSLQKIFHLVERYQTLTNQMKLINIPEPKPSSKPQPNANSHRLNYLPFPLQKSNINQSSTGPIIRSQFYPACANAEDLQIHTANSVIMEKLTEEAEDFILSRQNLDTWPTIRQGTDPSSKITIREEGTILNNVNLEVQSSENIELKKNLINVEETLKPIQEILANKKVAND</sequence>
<accession>A0A834HVJ1</accession>
<name>A0A834HVJ1_RHYFE</name>
<keyword evidence="2" id="KW-1185">Reference proteome</keyword>